<sequence length="101" mass="11038">MGSARTSAPAQEPSCLYPDEAELARVVLGPKRAKAWGGLAAVLERSGLPKVDPMMGGRYWPAVREFLDRYHHTGDHASTRQQSRREEGVHASGARVARARS</sequence>
<protein>
    <submittedName>
        <fullName evidence="2">Uncharacterized protein</fullName>
    </submittedName>
</protein>
<accession>A0A169RIJ9</accession>
<feature type="region of interest" description="Disordered" evidence="1">
    <location>
        <begin position="71"/>
        <end position="101"/>
    </location>
</feature>
<gene>
    <name evidence="2" type="ORF">MPPM_5197</name>
</gene>
<reference evidence="2 3" key="1">
    <citation type="journal article" date="2016" name="Genome Announc.">
        <title>Complete Genome Sequence of Methylobacterium populi P-1M, Isolated from Pink-Pigmented Household Biofilm.</title>
        <authorList>
            <person name="Morohoshi T."/>
            <person name="Ikeda T."/>
        </authorList>
    </citation>
    <scope>NUCLEOTIDE SEQUENCE [LARGE SCALE GENOMIC DNA]</scope>
    <source>
        <strain evidence="2 3">P-1M</strain>
    </source>
</reference>
<organism evidence="2 3">
    <name type="scientific">Methylorubrum populi</name>
    <dbReference type="NCBI Taxonomy" id="223967"/>
    <lineage>
        <taxon>Bacteria</taxon>
        <taxon>Pseudomonadati</taxon>
        <taxon>Pseudomonadota</taxon>
        <taxon>Alphaproteobacteria</taxon>
        <taxon>Hyphomicrobiales</taxon>
        <taxon>Methylobacteriaceae</taxon>
        <taxon>Methylorubrum</taxon>
    </lineage>
</organism>
<evidence type="ECO:0000256" key="1">
    <source>
        <dbReference type="SAM" id="MobiDB-lite"/>
    </source>
</evidence>
<dbReference type="AlphaFoldDB" id="A0A169RIJ9"/>
<name>A0A169RIJ9_9HYPH</name>
<dbReference type="OrthoDB" id="8002233at2"/>
<feature type="compositionally biased region" description="Basic and acidic residues" evidence="1">
    <location>
        <begin position="71"/>
        <end position="89"/>
    </location>
</feature>
<evidence type="ECO:0000313" key="3">
    <source>
        <dbReference type="Proteomes" id="UP000218288"/>
    </source>
</evidence>
<dbReference type="Proteomes" id="UP000218288">
    <property type="component" value="Chromosome"/>
</dbReference>
<evidence type="ECO:0000313" key="2">
    <source>
        <dbReference type="EMBL" id="BAU93802.1"/>
    </source>
</evidence>
<dbReference type="EMBL" id="AP014809">
    <property type="protein sequence ID" value="BAU93802.1"/>
    <property type="molecule type" value="Genomic_DNA"/>
</dbReference>
<proteinExistence type="predicted"/>
<dbReference type="RefSeq" id="WP_096487478.1">
    <property type="nucleotide sequence ID" value="NZ_AP014809.1"/>
</dbReference>